<dbReference type="AlphaFoldDB" id="A0A0H2XLL8"/>
<organism evidence="1">
    <name type="scientific">Burkholderia orbicola (strain AU 1054)</name>
    <dbReference type="NCBI Taxonomy" id="331271"/>
    <lineage>
        <taxon>Bacteria</taxon>
        <taxon>Pseudomonadati</taxon>
        <taxon>Pseudomonadota</taxon>
        <taxon>Betaproteobacteria</taxon>
        <taxon>Burkholderiales</taxon>
        <taxon>Burkholderiaceae</taxon>
        <taxon>Burkholderia</taxon>
        <taxon>Burkholderia cepacia complex</taxon>
        <taxon>Burkholderia orbicola</taxon>
    </lineage>
</organism>
<name>A0A0H2XLL8_BURO1</name>
<protein>
    <recommendedName>
        <fullName evidence="2">Antitoxin MazE</fullName>
    </recommendedName>
</protein>
<dbReference type="HOGENOM" id="CLU_192109_0_0_4"/>
<dbReference type="Pfam" id="PF11455">
    <property type="entry name" value="MazE-like"/>
    <property type="match status" value="1"/>
</dbReference>
<gene>
    <name evidence="1" type="ordered locus">Bcen_0311</name>
</gene>
<sequence length="70" mass="8026">MAATTSERVRIHRENLRAAGLRPIQIWVPDVRRPGFADECARQSRMVHQSIDENDLLDFIEQATDLGHSQ</sequence>
<accession>A0A0H2XLL8</accession>
<evidence type="ECO:0000313" key="1">
    <source>
        <dbReference type="EMBL" id="ABF75223.1"/>
    </source>
</evidence>
<proteinExistence type="predicted"/>
<reference evidence="1" key="1">
    <citation type="submission" date="2006-05" db="EMBL/GenBank/DDBJ databases">
        <title>Complete sequence of chromosome 1 of Burkholderia cenocepacia AU 1054.</title>
        <authorList>
            <consortium name="US DOE Joint Genome Institute"/>
            <person name="Copeland A."/>
            <person name="Lucas S."/>
            <person name="Lapidus A."/>
            <person name="Barry K."/>
            <person name="Detter J.C."/>
            <person name="Glavina del Rio T."/>
            <person name="Hammon N."/>
            <person name="Israni S."/>
            <person name="Dalin E."/>
            <person name="Tice H."/>
            <person name="Pitluck S."/>
            <person name="Chain P."/>
            <person name="Malfatti S."/>
            <person name="Shin M."/>
            <person name="Vergez L."/>
            <person name="Schmutz J."/>
            <person name="Larimer F."/>
            <person name="Land M."/>
            <person name="Hauser L."/>
            <person name="Kyrpides N."/>
            <person name="Lykidis A."/>
            <person name="LiPuma J.J."/>
            <person name="Konstantinidis K."/>
            <person name="Tiedje J.M."/>
            <person name="Richardson P."/>
        </authorList>
    </citation>
    <scope>NUCLEOTIDE SEQUENCE [LARGE SCALE GENOMIC DNA]</scope>
    <source>
        <strain evidence="1">AU 1054</strain>
    </source>
</reference>
<evidence type="ECO:0008006" key="2">
    <source>
        <dbReference type="Google" id="ProtNLM"/>
    </source>
</evidence>
<dbReference type="InterPro" id="IPR021558">
    <property type="entry name" value="MazE-like"/>
</dbReference>
<dbReference type="EMBL" id="CP000378">
    <property type="protein sequence ID" value="ABF75223.1"/>
    <property type="molecule type" value="Genomic_DNA"/>
</dbReference>